<gene>
    <name evidence="2" type="ORF">SEVIR_3G096900v2</name>
</gene>
<evidence type="ECO:0000313" key="2">
    <source>
        <dbReference type="EMBL" id="TKW25146.1"/>
    </source>
</evidence>
<reference evidence="2" key="1">
    <citation type="submission" date="2019-03" db="EMBL/GenBank/DDBJ databases">
        <title>WGS assembly of Setaria viridis.</title>
        <authorList>
            <person name="Huang P."/>
            <person name="Jenkins J."/>
            <person name="Grimwood J."/>
            <person name="Barry K."/>
            <person name="Healey A."/>
            <person name="Mamidi S."/>
            <person name="Sreedasyam A."/>
            <person name="Shu S."/>
            <person name="Feldman M."/>
            <person name="Wu J."/>
            <person name="Yu Y."/>
            <person name="Chen C."/>
            <person name="Johnson J."/>
            <person name="Rokhsar D."/>
            <person name="Baxter I."/>
            <person name="Schmutz J."/>
            <person name="Brutnell T."/>
            <person name="Kellogg E."/>
        </authorList>
    </citation>
    <scope>NUCLEOTIDE SEQUENCE [LARGE SCALE GENOMIC DNA]</scope>
</reference>
<evidence type="ECO:0000313" key="3">
    <source>
        <dbReference type="Proteomes" id="UP000298652"/>
    </source>
</evidence>
<dbReference type="AlphaFoldDB" id="A0A4V6DCG3"/>
<evidence type="ECO:0000256" key="1">
    <source>
        <dbReference type="SAM" id="MobiDB-lite"/>
    </source>
</evidence>
<accession>A0A4V6DCG3</accession>
<name>A0A4V6DCG3_SETVI</name>
<proteinExistence type="predicted"/>
<evidence type="ECO:0008006" key="4">
    <source>
        <dbReference type="Google" id="ProtNLM"/>
    </source>
</evidence>
<dbReference type="PANTHER" id="PTHR31264">
    <property type="entry name" value="OS07G0554500 PROTEIN-RELATED"/>
    <property type="match status" value="1"/>
</dbReference>
<dbReference type="OMA" id="YEEEHFR"/>
<feature type="region of interest" description="Disordered" evidence="1">
    <location>
        <begin position="1"/>
        <end position="28"/>
    </location>
</feature>
<organism evidence="2 3">
    <name type="scientific">Setaria viridis</name>
    <name type="common">Green bristlegrass</name>
    <name type="synonym">Setaria italica subsp. viridis</name>
    <dbReference type="NCBI Taxonomy" id="4556"/>
    <lineage>
        <taxon>Eukaryota</taxon>
        <taxon>Viridiplantae</taxon>
        <taxon>Streptophyta</taxon>
        <taxon>Embryophyta</taxon>
        <taxon>Tracheophyta</taxon>
        <taxon>Spermatophyta</taxon>
        <taxon>Magnoliopsida</taxon>
        <taxon>Liliopsida</taxon>
        <taxon>Poales</taxon>
        <taxon>Poaceae</taxon>
        <taxon>PACMAD clade</taxon>
        <taxon>Panicoideae</taxon>
        <taxon>Panicodae</taxon>
        <taxon>Paniceae</taxon>
        <taxon>Cenchrinae</taxon>
        <taxon>Setaria</taxon>
    </lineage>
</organism>
<dbReference type="SUPFAM" id="SSF81383">
    <property type="entry name" value="F-box domain"/>
    <property type="match status" value="1"/>
</dbReference>
<protein>
    <recommendedName>
        <fullName evidence="4">F-box domain-containing protein</fullName>
    </recommendedName>
</protein>
<keyword evidence="3" id="KW-1185">Reference proteome</keyword>
<dbReference type="Proteomes" id="UP000298652">
    <property type="component" value="Chromosome 3"/>
</dbReference>
<sequence>MRPFRPFPTPQTETSIPFAGDGADPRPRLRHLPPPPPLLLGFFGGPSGFMPAEAPHPDAPAAAFFRMHEELRVVRTGNKDAFGSVYGLTKPSSMGRAGRIQAQHTSANLLVRPASAHSHTQSHCPTPPNQTRPRSISPAAGGSPAMGQVLPVPGAREPPAPALPNHLIEEVLVRIATPRDLVRASAACASFRRTVADASFLRRYRTLHRPLLLGILSPWGLLPAEAPHPNAHVADALSRDTYFSPDHLPPRGRPGWLRSDSRDGRVLRMFYEPKDGTVLPELLVADPLTRGYTLLPPIPESLVASLLGPVCPKLVGDFDAFFVPSGDYEEEHFRVIGWTRDEAMAVAFVYSSLSGTWTAGTRAFWGELGLNVCPEEGMLLLADRWPSYAYGCFYWKVFESNKFLKLDVNRMEFLAVRLSPNHEKQQVIVAEAGEGRIGIVSLTFGREITQSLRYSIRQNEGEIANKHPVETTIPLPSDYDEYWVVAAAEGYIFLLGARYISQGGTSTHCVGSSAFLTLEIKTLKIERVCSARGGVCGHIIPYFGFPPFMSLRRI</sequence>
<dbReference type="EMBL" id="CM016554">
    <property type="protein sequence ID" value="TKW25146.1"/>
    <property type="molecule type" value="Genomic_DNA"/>
</dbReference>
<dbReference type="InterPro" id="IPR036047">
    <property type="entry name" value="F-box-like_dom_sf"/>
</dbReference>
<dbReference type="Gramene" id="TKW25146">
    <property type="protein sequence ID" value="TKW25146"/>
    <property type="gene ID" value="SEVIR_3G096900v2"/>
</dbReference>
<feature type="region of interest" description="Disordered" evidence="1">
    <location>
        <begin position="114"/>
        <end position="144"/>
    </location>
</feature>
<dbReference type="PANTHER" id="PTHR31264:SF3">
    <property type="entry name" value="OS07G0554100 PROTEIN"/>
    <property type="match status" value="1"/>
</dbReference>